<reference evidence="2" key="1">
    <citation type="submission" date="2023-03" db="EMBL/GenBank/DDBJ databases">
        <title>Massive genome expansion in bonnet fungi (Mycena s.s.) driven by repeated elements and novel gene families across ecological guilds.</title>
        <authorList>
            <consortium name="Lawrence Berkeley National Laboratory"/>
            <person name="Harder C.B."/>
            <person name="Miyauchi S."/>
            <person name="Viragh M."/>
            <person name="Kuo A."/>
            <person name="Thoen E."/>
            <person name="Andreopoulos B."/>
            <person name="Lu D."/>
            <person name="Skrede I."/>
            <person name="Drula E."/>
            <person name="Henrissat B."/>
            <person name="Morin E."/>
            <person name="Kohler A."/>
            <person name="Barry K."/>
            <person name="LaButti K."/>
            <person name="Morin E."/>
            <person name="Salamov A."/>
            <person name="Lipzen A."/>
            <person name="Mereny Z."/>
            <person name="Hegedus B."/>
            <person name="Baldrian P."/>
            <person name="Stursova M."/>
            <person name="Weitz H."/>
            <person name="Taylor A."/>
            <person name="Grigoriev I.V."/>
            <person name="Nagy L.G."/>
            <person name="Martin F."/>
            <person name="Kauserud H."/>
        </authorList>
    </citation>
    <scope>NUCLEOTIDE SEQUENCE</scope>
    <source>
        <strain evidence="2">9144</strain>
    </source>
</reference>
<name>A0AAD7E1T9_9AGAR</name>
<dbReference type="Proteomes" id="UP001219525">
    <property type="component" value="Unassembled WGS sequence"/>
</dbReference>
<comment type="caution">
    <text evidence="2">The sequence shown here is derived from an EMBL/GenBank/DDBJ whole genome shotgun (WGS) entry which is preliminary data.</text>
</comment>
<protein>
    <submittedName>
        <fullName evidence="2">Uncharacterized protein</fullName>
    </submittedName>
</protein>
<feature type="compositionally biased region" description="Low complexity" evidence="1">
    <location>
        <begin position="65"/>
        <end position="74"/>
    </location>
</feature>
<sequence length="273" mass="29381">MGRALFSANERYGLAPAIRVEPEAVCPYDKWSAYNRFDPDADEFFEGAVFEAFLADQLELPVAVSDSGSGYSDSDSGRDSPLPELSPRPARMNPIWDRLTDESAVAAHQPVDDDLLDDITDYASTVPNALPGGSESVPIHATADRPRSVPITVYFPSTALSPSPEPTLAAPSTPSPRRFSVPPISIPAEPSTPNMESPVSPITPPAVYTHVSMMTPSPPPTVTPRIYMWGRTHTPASPGSPSIRHTHSAGPLTNPGARQSFARITTRRRAQNV</sequence>
<evidence type="ECO:0000313" key="3">
    <source>
        <dbReference type="Proteomes" id="UP001219525"/>
    </source>
</evidence>
<dbReference type="AlphaFoldDB" id="A0AAD7E1T9"/>
<feature type="region of interest" description="Disordered" evidence="1">
    <location>
        <begin position="65"/>
        <end position="91"/>
    </location>
</feature>
<proteinExistence type="predicted"/>
<evidence type="ECO:0000256" key="1">
    <source>
        <dbReference type="SAM" id="MobiDB-lite"/>
    </source>
</evidence>
<dbReference type="EMBL" id="JARJCW010000005">
    <property type="protein sequence ID" value="KAJ7224137.1"/>
    <property type="molecule type" value="Genomic_DNA"/>
</dbReference>
<feature type="region of interest" description="Disordered" evidence="1">
    <location>
        <begin position="234"/>
        <end position="273"/>
    </location>
</feature>
<feature type="region of interest" description="Disordered" evidence="1">
    <location>
        <begin position="159"/>
        <end position="178"/>
    </location>
</feature>
<gene>
    <name evidence="2" type="ORF">GGX14DRAFT_557028</name>
</gene>
<organism evidence="2 3">
    <name type="scientific">Mycena pura</name>
    <dbReference type="NCBI Taxonomy" id="153505"/>
    <lineage>
        <taxon>Eukaryota</taxon>
        <taxon>Fungi</taxon>
        <taxon>Dikarya</taxon>
        <taxon>Basidiomycota</taxon>
        <taxon>Agaricomycotina</taxon>
        <taxon>Agaricomycetes</taxon>
        <taxon>Agaricomycetidae</taxon>
        <taxon>Agaricales</taxon>
        <taxon>Marasmiineae</taxon>
        <taxon>Mycenaceae</taxon>
        <taxon>Mycena</taxon>
    </lineage>
</organism>
<keyword evidence="3" id="KW-1185">Reference proteome</keyword>
<accession>A0AAD7E1T9</accession>
<evidence type="ECO:0000313" key="2">
    <source>
        <dbReference type="EMBL" id="KAJ7224137.1"/>
    </source>
</evidence>